<dbReference type="InterPro" id="IPR036389">
    <property type="entry name" value="RNase_III_sf"/>
</dbReference>
<evidence type="ECO:0000313" key="4">
    <source>
        <dbReference type="EMBL" id="KAK0705109.1"/>
    </source>
</evidence>
<comment type="caution">
    <text evidence="4">The sequence shown here is derived from an EMBL/GenBank/DDBJ whole genome shotgun (WGS) entry which is preliminary data.</text>
</comment>
<protein>
    <submittedName>
        <fullName evidence="4">Ribonuclease III domain-containing protein</fullName>
    </submittedName>
</protein>
<dbReference type="GO" id="GO:0003723">
    <property type="term" value="F:RNA binding"/>
    <property type="evidence" value="ECO:0007669"/>
    <property type="project" value="UniProtKB-KW"/>
</dbReference>
<dbReference type="Gene3D" id="3.30.160.20">
    <property type="match status" value="1"/>
</dbReference>
<evidence type="ECO:0000313" key="5">
    <source>
        <dbReference type="Proteomes" id="UP001172102"/>
    </source>
</evidence>
<dbReference type="Gene3D" id="1.10.1520.10">
    <property type="entry name" value="Ribonuclease III domain"/>
    <property type="match status" value="1"/>
</dbReference>
<keyword evidence="5" id="KW-1185">Reference proteome</keyword>
<keyword evidence="1" id="KW-0694">RNA-binding</keyword>
<dbReference type="CDD" id="cd00593">
    <property type="entry name" value="RIBOc"/>
    <property type="match status" value="1"/>
</dbReference>
<dbReference type="GO" id="GO:0006364">
    <property type="term" value="P:rRNA processing"/>
    <property type="evidence" value="ECO:0007669"/>
    <property type="project" value="TreeGrafter"/>
</dbReference>
<evidence type="ECO:0000259" key="3">
    <source>
        <dbReference type="PROSITE" id="PS50142"/>
    </source>
</evidence>
<evidence type="ECO:0000256" key="1">
    <source>
        <dbReference type="ARBA" id="ARBA00022884"/>
    </source>
</evidence>
<feature type="domain" description="RNase III" evidence="3">
    <location>
        <begin position="131"/>
        <end position="268"/>
    </location>
</feature>
<dbReference type="InterPro" id="IPR000999">
    <property type="entry name" value="RNase_III_dom"/>
</dbReference>
<dbReference type="GO" id="GO:0004525">
    <property type="term" value="F:ribonuclease III activity"/>
    <property type="evidence" value="ECO:0007669"/>
    <property type="project" value="InterPro"/>
</dbReference>
<dbReference type="EMBL" id="JAUKUA010000007">
    <property type="protein sequence ID" value="KAK0705109.1"/>
    <property type="molecule type" value="Genomic_DNA"/>
</dbReference>
<dbReference type="Pfam" id="PF00636">
    <property type="entry name" value="Ribonuclease_3"/>
    <property type="match status" value="1"/>
</dbReference>
<dbReference type="PANTHER" id="PTHR11207">
    <property type="entry name" value="RIBONUCLEASE III"/>
    <property type="match status" value="1"/>
</dbReference>
<dbReference type="SUPFAM" id="SSF54768">
    <property type="entry name" value="dsRNA-binding domain-like"/>
    <property type="match status" value="1"/>
</dbReference>
<reference evidence="4" key="1">
    <citation type="submission" date="2023-06" db="EMBL/GenBank/DDBJ databases">
        <title>Genome-scale phylogeny and comparative genomics of the fungal order Sordariales.</title>
        <authorList>
            <consortium name="Lawrence Berkeley National Laboratory"/>
            <person name="Hensen N."/>
            <person name="Bonometti L."/>
            <person name="Westerberg I."/>
            <person name="Brannstrom I.O."/>
            <person name="Guillou S."/>
            <person name="Cros-Aarteil S."/>
            <person name="Calhoun S."/>
            <person name="Haridas S."/>
            <person name="Kuo A."/>
            <person name="Mondo S."/>
            <person name="Pangilinan J."/>
            <person name="Riley R."/>
            <person name="Labutti K."/>
            <person name="Andreopoulos B."/>
            <person name="Lipzen A."/>
            <person name="Chen C."/>
            <person name="Yanf M."/>
            <person name="Daum C."/>
            <person name="Ng V."/>
            <person name="Clum A."/>
            <person name="Steindorff A."/>
            <person name="Ohm R."/>
            <person name="Martin F."/>
            <person name="Silar P."/>
            <person name="Natvig D."/>
            <person name="Lalanne C."/>
            <person name="Gautier V."/>
            <person name="Ament-Velasquez S.L."/>
            <person name="Kruys A."/>
            <person name="Hutchinson M.I."/>
            <person name="Powell A.J."/>
            <person name="Barry K."/>
            <person name="Miller A.N."/>
            <person name="Grigoriev I.V."/>
            <person name="Debuchy R."/>
            <person name="Gladieux P."/>
            <person name="Thoren M.H."/>
            <person name="Johannesson H."/>
        </authorList>
    </citation>
    <scope>NUCLEOTIDE SEQUENCE</scope>
    <source>
        <strain evidence="4">SMH4607-1</strain>
    </source>
</reference>
<name>A0AA40DIR5_9PEZI</name>
<sequence length="409" mass="45022">MGKRSHSEAIQPQLEVANAFSSPKRAKTATKKVEKNTQKSDPKSKAIALLLENADELIDCLQSLKATGLAEAEEAEVPTTTRRLSSLSSKLVSAFEVLGKQPVEEAKSKAPTAKEYLTPVFPPSVVTKWTAADISKRYPPLPAVLDPKLETAALTHSGKLDLPTDEMSYERLEWMGDAYLEVIVSALIYQTFPTLPPGKSSQLREMCIRNSTLSQFSLYYGLNKRANFPDEFDLGGRSGGTQVSQKHRVKALGDIFESYVGAIILSDPKDGVQRTADWLKALWAPMMERHILKEEALASAPVPERKTLPKTDLEAAIGGKSIKLEYKEIGPAKKDRDHDLVLFTIGCFLTGWGEVDKQIGFGSALGKKEAGQKAAQMALNNKKLMKVYREKKSQFLAARAQQLKDGEKS</sequence>
<organism evidence="4 5">
    <name type="scientific">Lasiosphaeris hirsuta</name>
    <dbReference type="NCBI Taxonomy" id="260670"/>
    <lineage>
        <taxon>Eukaryota</taxon>
        <taxon>Fungi</taxon>
        <taxon>Dikarya</taxon>
        <taxon>Ascomycota</taxon>
        <taxon>Pezizomycotina</taxon>
        <taxon>Sordariomycetes</taxon>
        <taxon>Sordariomycetidae</taxon>
        <taxon>Sordariales</taxon>
        <taxon>Lasiosphaeriaceae</taxon>
        <taxon>Lasiosphaeris</taxon>
    </lineage>
</organism>
<feature type="compositionally biased region" description="Basic and acidic residues" evidence="2">
    <location>
        <begin position="31"/>
        <end position="44"/>
    </location>
</feature>
<dbReference type="GO" id="GO:0005654">
    <property type="term" value="C:nucleoplasm"/>
    <property type="evidence" value="ECO:0007669"/>
    <property type="project" value="TreeGrafter"/>
</dbReference>
<dbReference type="SMART" id="SM00535">
    <property type="entry name" value="RIBOc"/>
    <property type="match status" value="1"/>
</dbReference>
<dbReference type="SUPFAM" id="SSF69065">
    <property type="entry name" value="RNase III domain-like"/>
    <property type="match status" value="1"/>
</dbReference>
<gene>
    <name evidence="4" type="ORF">B0H67DRAFT_593199</name>
</gene>
<dbReference type="PROSITE" id="PS50142">
    <property type="entry name" value="RNASE_3_2"/>
    <property type="match status" value="1"/>
</dbReference>
<proteinExistence type="predicted"/>
<feature type="region of interest" description="Disordered" evidence="2">
    <location>
        <begin position="1"/>
        <end position="44"/>
    </location>
</feature>
<dbReference type="GO" id="GO:0006369">
    <property type="term" value="P:termination of RNA polymerase II transcription"/>
    <property type="evidence" value="ECO:0007669"/>
    <property type="project" value="TreeGrafter"/>
</dbReference>
<dbReference type="PANTHER" id="PTHR11207:SF0">
    <property type="entry name" value="RIBONUCLEASE 3"/>
    <property type="match status" value="1"/>
</dbReference>
<evidence type="ECO:0000256" key="2">
    <source>
        <dbReference type="SAM" id="MobiDB-lite"/>
    </source>
</evidence>
<dbReference type="AlphaFoldDB" id="A0AA40DIR5"/>
<dbReference type="Proteomes" id="UP001172102">
    <property type="component" value="Unassembled WGS sequence"/>
</dbReference>
<dbReference type="GO" id="GO:0034475">
    <property type="term" value="P:U4 snRNA 3'-end processing"/>
    <property type="evidence" value="ECO:0007669"/>
    <property type="project" value="TreeGrafter"/>
</dbReference>
<accession>A0AA40DIR5</accession>